<evidence type="ECO:0000313" key="3">
    <source>
        <dbReference type="Proteomes" id="UP001194580"/>
    </source>
</evidence>
<keyword evidence="3" id="KW-1185">Reference proteome</keyword>
<feature type="compositionally biased region" description="Polar residues" evidence="1">
    <location>
        <begin position="154"/>
        <end position="164"/>
    </location>
</feature>
<name>A0AAD4DAT9_9FUNG</name>
<feature type="region of interest" description="Disordered" evidence="1">
    <location>
        <begin position="1"/>
        <end position="164"/>
    </location>
</feature>
<comment type="caution">
    <text evidence="2">The sequence shown here is derived from an EMBL/GenBank/DDBJ whole genome shotgun (WGS) entry which is preliminary data.</text>
</comment>
<accession>A0AAD4DAT9</accession>
<evidence type="ECO:0000313" key="2">
    <source>
        <dbReference type="EMBL" id="KAG0272252.1"/>
    </source>
</evidence>
<protein>
    <submittedName>
        <fullName evidence="2">Uncharacterized protein</fullName>
    </submittedName>
</protein>
<feature type="compositionally biased region" description="Low complexity" evidence="1">
    <location>
        <begin position="76"/>
        <end position="88"/>
    </location>
</feature>
<feature type="non-terminal residue" evidence="2">
    <location>
        <position position="1"/>
    </location>
</feature>
<organism evidence="2 3">
    <name type="scientific">Linnemannia exigua</name>
    <dbReference type="NCBI Taxonomy" id="604196"/>
    <lineage>
        <taxon>Eukaryota</taxon>
        <taxon>Fungi</taxon>
        <taxon>Fungi incertae sedis</taxon>
        <taxon>Mucoromycota</taxon>
        <taxon>Mortierellomycotina</taxon>
        <taxon>Mortierellomycetes</taxon>
        <taxon>Mortierellales</taxon>
        <taxon>Mortierellaceae</taxon>
        <taxon>Linnemannia</taxon>
    </lineage>
</organism>
<reference evidence="2" key="1">
    <citation type="journal article" date="2020" name="Fungal Divers.">
        <title>Resolving the Mortierellaceae phylogeny through synthesis of multi-gene phylogenetics and phylogenomics.</title>
        <authorList>
            <person name="Vandepol N."/>
            <person name="Liber J."/>
            <person name="Desiro A."/>
            <person name="Na H."/>
            <person name="Kennedy M."/>
            <person name="Barry K."/>
            <person name="Grigoriev I.V."/>
            <person name="Miller A.N."/>
            <person name="O'Donnell K."/>
            <person name="Stajich J.E."/>
            <person name="Bonito G."/>
        </authorList>
    </citation>
    <scope>NUCLEOTIDE SEQUENCE</scope>
    <source>
        <strain evidence="2">NRRL 28262</strain>
    </source>
</reference>
<evidence type="ECO:0000256" key="1">
    <source>
        <dbReference type="SAM" id="MobiDB-lite"/>
    </source>
</evidence>
<feature type="compositionally biased region" description="Polar residues" evidence="1">
    <location>
        <begin position="47"/>
        <end position="60"/>
    </location>
</feature>
<proteinExistence type="predicted"/>
<feature type="compositionally biased region" description="Pro residues" evidence="1">
    <location>
        <begin position="25"/>
        <end position="39"/>
    </location>
</feature>
<dbReference type="Proteomes" id="UP001194580">
    <property type="component" value="Unassembled WGS sequence"/>
</dbReference>
<sequence length="242" mass="26197">YSETARIAGASPKLSRDARQMVQQFPPPPPPPQVPPPAIPDDALIQTPYTRSPRSRTPTASYEGKEPMHQYWVPTSSGSRPSSYVSVSGRKDGPPARSKRSAARSVSLTRKATDPAQRPSPEPHALPGSPSSQHQYLEGGARDKKPLRSHRRSQSNIYGVGSTASMDALDRSLNVSPVQLRAPSNMPRPILRHNNSYGGQSSDSNQDVESIISGALAITSAKKQSEGTPLSVPVFQDKRLYI</sequence>
<dbReference type="AlphaFoldDB" id="A0AAD4DAT9"/>
<dbReference type="EMBL" id="JAAAIL010000964">
    <property type="protein sequence ID" value="KAG0272252.1"/>
    <property type="molecule type" value="Genomic_DNA"/>
</dbReference>
<gene>
    <name evidence="2" type="ORF">BGZ95_012007</name>
</gene>